<reference evidence="18 19" key="1">
    <citation type="submission" date="2019-02" db="EMBL/GenBank/DDBJ databases">
        <title>Deep-cultivation of Planctomycetes and their phenomic and genomic characterization uncovers novel biology.</title>
        <authorList>
            <person name="Wiegand S."/>
            <person name="Jogler M."/>
            <person name="Boedeker C."/>
            <person name="Pinto D."/>
            <person name="Vollmers J."/>
            <person name="Rivas-Marin E."/>
            <person name="Kohn T."/>
            <person name="Peeters S.H."/>
            <person name="Heuer A."/>
            <person name="Rast P."/>
            <person name="Oberbeckmann S."/>
            <person name="Bunk B."/>
            <person name="Jeske O."/>
            <person name="Meyerdierks A."/>
            <person name="Storesund J.E."/>
            <person name="Kallscheuer N."/>
            <person name="Luecker S."/>
            <person name="Lage O.M."/>
            <person name="Pohl T."/>
            <person name="Merkel B.J."/>
            <person name="Hornburger P."/>
            <person name="Mueller R.-W."/>
            <person name="Bruemmer F."/>
            <person name="Labrenz M."/>
            <person name="Spormann A.M."/>
            <person name="Op Den Camp H."/>
            <person name="Overmann J."/>
            <person name="Amann R."/>
            <person name="Jetten M.S.M."/>
            <person name="Mascher T."/>
            <person name="Medema M.H."/>
            <person name="Devos D.P."/>
            <person name="Kaster A.-K."/>
            <person name="Ovreas L."/>
            <person name="Rohde M."/>
            <person name="Galperin M.Y."/>
            <person name="Jogler C."/>
        </authorList>
    </citation>
    <scope>NUCLEOTIDE SEQUENCE [LARGE SCALE GENOMIC DNA]</scope>
    <source>
        <strain evidence="18 19">Poly51</strain>
    </source>
</reference>
<dbReference type="InterPro" id="IPR019999">
    <property type="entry name" value="Anth_synth_I-like"/>
</dbReference>
<evidence type="ECO:0000313" key="19">
    <source>
        <dbReference type="Proteomes" id="UP000318288"/>
    </source>
</evidence>
<feature type="domain" description="Anthranilate synthase component I N-terminal" evidence="17">
    <location>
        <begin position="133"/>
        <end position="273"/>
    </location>
</feature>
<dbReference type="GO" id="GO:0046872">
    <property type="term" value="F:metal ion binding"/>
    <property type="evidence" value="ECO:0007669"/>
    <property type="project" value="UniProtKB-KW"/>
</dbReference>
<dbReference type="PRINTS" id="PR00095">
    <property type="entry name" value="ANTSNTHASEI"/>
</dbReference>
<dbReference type="Gene3D" id="3.60.120.10">
    <property type="entry name" value="Anthranilate synthase"/>
    <property type="match status" value="1"/>
</dbReference>
<dbReference type="SUPFAM" id="SSF56322">
    <property type="entry name" value="ADC synthase"/>
    <property type="match status" value="1"/>
</dbReference>
<gene>
    <name evidence="15 18" type="primary">trpE</name>
    <name evidence="18" type="ORF">Poly51_33680</name>
</gene>
<dbReference type="NCBIfam" id="TIGR00564">
    <property type="entry name" value="trpE_most"/>
    <property type="match status" value="1"/>
</dbReference>
<keyword evidence="19" id="KW-1185">Reference proteome</keyword>
<protein>
    <recommendedName>
        <fullName evidence="6 15">Anthranilate synthase component 1</fullName>
        <ecNumber evidence="5 15">4.1.3.27</ecNumber>
    </recommendedName>
</protein>
<evidence type="ECO:0000256" key="8">
    <source>
        <dbReference type="ARBA" id="ARBA00022723"/>
    </source>
</evidence>
<evidence type="ECO:0000256" key="11">
    <source>
        <dbReference type="ARBA" id="ARBA00023141"/>
    </source>
</evidence>
<comment type="subunit">
    <text evidence="4 15">Heterotetramer consisting of two non-identical subunits: a beta subunit (TrpG) and a large alpha subunit (TrpE).</text>
</comment>
<dbReference type="PANTHER" id="PTHR11236:SF48">
    <property type="entry name" value="ISOCHORISMATE SYNTHASE MENF"/>
    <property type="match status" value="1"/>
</dbReference>
<keyword evidence="9 15" id="KW-0822">Tryptophan biosynthesis</keyword>
<evidence type="ECO:0000256" key="7">
    <source>
        <dbReference type="ARBA" id="ARBA00022605"/>
    </source>
</evidence>
<dbReference type="InterPro" id="IPR005801">
    <property type="entry name" value="ADC_synthase"/>
</dbReference>
<comment type="caution">
    <text evidence="18">The sequence shown here is derived from an EMBL/GenBank/DDBJ whole genome shotgun (WGS) entry which is preliminary data.</text>
</comment>
<evidence type="ECO:0000256" key="14">
    <source>
        <dbReference type="ARBA" id="ARBA00047683"/>
    </source>
</evidence>
<proteinExistence type="inferred from homology"/>
<evidence type="ECO:0000256" key="15">
    <source>
        <dbReference type="RuleBase" id="RU364045"/>
    </source>
</evidence>
<dbReference type="GO" id="GO:0004049">
    <property type="term" value="F:anthranilate synthase activity"/>
    <property type="evidence" value="ECO:0007669"/>
    <property type="project" value="UniProtKB-EC"/>
</dbReference>
<dbReference type="AlphaFoldDB" id="A0A5C6F4B7"/>
<evidence type="ECO:0000259" key="17">
    <source>
        <dbReference type="Pfam" id="PF04715"/>
    </source>
</evidence>
<dbReference type="UniPathway" id="UPA00035">
    <property type="reaction ID" value="UER00040"/>
</dbReference>
<evidence type="ECO:0000256" key="5">
    <source>
        <dbReference type="ARBA" id="ARBA00012266"/>
    </source>
</evidence>
<evidence type="ECO:0000256" key="1">
    <source>
        <dbReference type="ARBA" id="ARBA00001946"/>
    </source>
</evidence>
<evidence type="ECO:0000256" key="3">
    <source>
        <dbReference type="ARBA" id="ARBA00009562"/>
    </source>
</evidence>
<evidence type="ECO:0000313" key="18">
    <source>
        <dbReference type="EMBL" id="TWU54649.1"/>
    </source>
</evidence>
<organism evidence="18 19">
    <name type="scientific">Rubripirellula tenax</name>
    <dbReference type="NCBI Taxonomy" id="2528015"/>
    <lineage>
        <taxon>Bacteria</taxon>
        <taxon>Pseudomonadati</taxon>
        <taxon>Planctomycetota</taxon>
        <taxon>Planctomycetia</taxon>
        <taxon>Pirellulales</taxon>
        <taxon>Pirellulaceae</taxon>
        <taxon>Rubripirellula</taxon>
    </lineage>
</organism>
<keyword evidence="12 15" id="KW-0456">Lyase</keyword>
<comment type="similarity">
    <text evidence="3 15">Belongs to the anthranilate synthase component I family.</text>
</comment>
<dbReference type="Pfam" id="PF04715">
    <property type="entry name" value="Anth_synt_I_N"/>
    <property type="match status" value="1"/>
</dbReference>
<dbReference type="Pfam" id="PF00425">
    <property type="entry name" value="Chorismate_bind"/>
    <property type="match status" value="1"/>
</dbReference>
<comment type="cofactor">
    <cofactor evidence="1 15">
        <name>Mg(2+)</name>
        <dbReference type="ChEBI" id="CHEBI:18420"/>
    </cofactor>
</comment>
<accession>A0A5C6F4B7</accession>
<dbReference type="GO" id="GO:0000162">
    <property type="term" value="P:L-tryptophan biosynthetic process"/>
    <property type="evidence" value="ECO:0007669"/>
    <property type="project" value="UniProtKB-UniPathway"/>
</dbReference>
<sequence>MGRLRLLLRDREADPLGQWGSNKPSIFAINAPNRQTRRRPTNHLWILSLALLLSTKVRVWLMHRIPRWLPHRPTSAYHVEPIDRRILPDPDNTFCPHALMHTPDARHTPVAADFADLAVEHDFVPVYRRLLSDTLTPVTAFRLLDDGGPACLFESVIGGEKVGRFSILASKPIRRFVARGQAISIIEADGTTETRQAADPLDEFRAHFHYSVAKMKGLPPFVGGAVGYAGYDVVRYVEKLPNAPTDDRDIPDLDFGFYHTLCVFDHVDKTITIVSLADCRQVGSAGEADAIYQSACARIHATIAQLSSRQTGLTPDEWNPTAWQETIDRSPLEIEANFTQASFEAAVETCVEYIRAGDIFQVVPSQRWAVKTDVDPLEIYRSLRVVNPSPFMFFVRTPDCVLVGCSPEIMCRVSDRTVTVRPLAGTRRRGKDAREDRKLEIELLADPKERAEHVMLVDLGRNDVGRVAQFGTVELTEIMVVERYSHVMHISSEVQGKLRDGLDAFDALKACLPAGTVSGAPKVRAMEVIDSIEPHRRGPYGGAVGYIDYRGNMDTCIALRTMVIKNDTVYVQSGCGVVADSNPTAEYEETVNKARALITAVEMTVARVSK</sequence>
<keyword evidence="8 15" id="KW-0479">Metal-binding</keyword>
<comment type="function">
    <text evidence="13 15">Part of a heterotetrameric complex that catalyzes the two-step biosynthesis of anthranilate, an intermediate in the biosynthesis of L-tryptophan. In the first step, the glutamine-binding beta subunit (TrpG) of anthranilate synthase (AS) provides the glutamine amidotransferase activity which generates ammonia as a substrate that, along with chorismate, is used in the second step, catalyzed by the large alpha subunit of AS (TrpE) to produce anthranilate. In the absence of TrpG, TrpE can synthesize anthranilate directly from chorismate and high concentrations of ammonia.</text>
</comment>
<dbReference type="InterPro" id="IPR015890">
    <property type="entry name" value="Chorismate_C"/>
</dbReference>
<dbReference type="InterPro" id="IPR005256">
    <property type="entry name" value="Anth_synth_I_PabB"/>
</dbReference>
<name>A0A5C6F4B7_9BACT</name>
<dbReference type="EMBL" id="SJPW01000004">
    <property type="protein sequence ID" value="TWU54649.1"/>
    <property type="molecule type" value="Genomic_DNA"/>
</dbReference>
<dbReference type="EC" id="4.1.3.27" evidence="5 15"/>
<dbReference type="PANTHER" id="PTHR11236">
    <property type="entry name" value="AMINOBENZOATE/ANTHRANILATE SYNTHASE"/>
    <property type="match status" value="1"/>
</dbReference>
<evidence type="ECO:0000256" key="2">
    <source>
        <dbReference type="ARBA" id="ARBA00004873"/>
    </source>
</evidence>
<keyword evidence="7 15" id="KW-0028">Amino-acid biosynthesis</keyword>
<comment type="catalytic activity">
    <reaction evidence="14 15">
        <text>chorismate + L-glutamine = anthranilate + pyruvate + L-glutamate + H(+)</text>
        <dbReference type="Rhea" id="RHEA:21732"/>
        <dbReference type="ChEBI" id="CHEBI:15361"/>
        <dbReference type="ChEBI" id="CHEBI:15378"/>
        <dbReference type="ChEBI" id="CHEBI:16567"/>
        <dbReference type="ChEBI" id="CHEBI:29748"/>
        <dbReference type="ChEBI" id="CHEBI:29985"/>
        <dbReference type="ChEBI" id="CHEBI:58359"/>
        <dbReference type="EC" id="4.1.3.27"/>
    </reaction>
</comment>
<dbReference type="InterPro" id="IPR006805">
    <property type="entry name" value="Anth_synth_I_N"/>
</dbReference>
<evidence type="ECO:0000259" key="16">
    <source>
        <dbReference type="Pfam" id="PF00425"/>
    </source>
</evidence>
<feature type="domain" description="Chorismate-utilising enzyme C-terminal" evidence="16">
    <location>
        <begin position="340"/>
        <end position="593"/>
    </location>
</feature>
<comment type="pathway">
    <text evidence="2 15">Amino-acid biosynthesis; L-tryptophan biosynthesis; L-tryptophan from chorismate: step 1/5.</text>
</comment>
<evidence type="ECO:0000256" key="10">
    <source>
        <dbReference type="ARBA" id="ARBA00022842"/>
    </source>
</evidence>
<evidence type="ECO:0000256" key="12">
    <source>
        <dbReference type="ARBA" id="ARBA00023239"/>
    </source>
</evidence>
<evidence type="ECO:0000256" key="4">
    <source>
        <dbReference type="ARBA" id="ARBA00011575"/>
    </source>
</evidence>
<evidence type="ECO:0000256" key="13">
    <source>
        <dbReference type="ARBA" id="ARBA00025634"/>
    </source>
</evidence>
<dbReference type="Proteomes" id="UP000318288">
    <property type="component" value="Unassembled WGS sequence"/>
</dbReference>
<keyword evidence="11 15" id="KW-0057">Aromatic amino acid biosynthesis</keyword>
<evidence type="ECO:0000256" key="6">
    <source>
        <dbReference type="ARBA" id="ARBA00020653"/>
    </source>
</evidence>
<evidence type="ECO:0000256" key="9">
    <source>
        <dbReference type="ARBA" id="ARBA00022822"/>
    </source>
</evidence>
<keyword evidence="10 15" id="KW-0460">Magnesium</keyword>